<evidence type="ECO:0000256" key="3">
    <source>
        <dbReference type="ARBA" id="ARBA00022603"/>
    </source>
</evidence>
<evidence type="ECO:0000313" key="9">
    <source>
        <dbReference type="Proteomes" id="UP000266258"/>
    </source>
</evidence>
<evidence type="ECO:0000256" key="1">
    <source>
        <dbReference type="ARBA" id="ARBA00022490"/>
    </source>
</evidence>
<comment type="caution">
    <text evidence="8">The sequence shown here is derived from an EMBL/GenBank/DDBJ whole genome shotgun (WGS) entry which is preliminary data.</text>
</comment>
<evidence type="ECO:0000256" key="5">
    <source>
        <dbReference type="ARBA" id="ARBA00022691"/>
    </source>
</evidence>
<dbReference type="GO" id="GO:0008990">
    <property type="term" value="F:rRNA (guanine-N2-)-methyltransferase activity"/>
    <property type="evidence" value="ECO:0007669"/>
    <property type="project" value="InterPro"/>
</dbReference>
<keyword evidence="4" id="KW-0808">Transferase</keyword>
<dbReference type="Proteomes" id="UP000266258">
    <property type="component" value="Unassembled WGS sequence"/>
</dbReference>
<keyword evidence="9" id="KW-1185">Reference proteome</keyword>
<evidence type="ECO:0000259" key="7">
    <source>
        <dbReference type="Pfam" id="PF08468"/>
    </source>
</evidence>
<dbReference type="InterPro" id="IPR046977">
    <property type="entry name" value="RsmC/RlmG"/>
</dbReference>
<evidence type="ECO:0000256" key="4">
    <source>
        <dbReference type="ARBA" id="ARBA00022679"/>
    </source>
</evidence>
<sequence length="473" mass="52886">MSKLNKIIQRNEQFFYQGQGTILLGEVETDLIHEFLELIPGEQKLGIYTKQMYTFAHSVQLLWRQGYKIWTNLKASEAKLDPKTTGLKIPLVVEKEDFFALEKGNSLKNKDVYLAYGADPSLAQEHLGEQYNLAQALTQLPLKVGQSEVDLSASPLAQVWRLTQATNLVIFWPKSKEEFLTLVQEIQLALAQLEIDPSQVQVFYLGTNDSGIKTLASLLDNPVRQLDNVARSRLFHSQANLVVSPKLANKSKHDSFTLASGIITSLPGVFSSHTLDKGTQLLLSTYADLSAVHNQHLSKLFKNYAKEFDVQVTNPNLNFLDYASGAGVISQYLAHLFAQQITNPQVKQNWDLIEVYAPALMSSAVNLQALSQEQISFNLQAADSLQQALDNGLTPVFYREIITNPPFHQGNEVTFRITENLIAQARQRLHPQGALRLVANSGLPYLPILTKYFKVVEVIAQEAGFTVYLAKIS</sequence>
<dbReference type="InterPro" id="IPR007848">
    <property type="entry name" value="Small_mtfrase_dom"/>
</dbReference>
<reference evidence="8 9" key="1">
    <citation type="submission" date="2017-08" db="EMBL/GenBank/DDBJ databases">
        <title>Reclassification of Bisgaard taxon 37 and 44.</title>
        <authorList>
            <person name="Christensen H."/>
        </authorList>
    </citation>
    <scope>NUCLEOTIDE SEQUENCE [LARGE SCALE GENOMIC DNA]</scope>
    <source>
        <strain evidence="8 9">B96_4</strain>
    </source>
</reference>
<accession>A0A3A1Y6J1</accession>
<evidence type="ECO:0000313" key="8">
    <source>
        <dbReference type="EMBL" id="RIY31727.1"/>
    </source>
</evidence>
<dbReference type="InterPro" id="IPR029063">
    <property type="entry name" value="SAM-dependent_MTases_sf"/>
</dbReference>
<gene>
    <name evidence="8" type="ORF">CJP74_06550</name>
</gene>
<proteinExistence type="predicted"/>
<feature type="domain" description="Methyltransferase small N-terminal" evidence="7">
    <location>
        <begin position="143"/>
        <end position="240"/>
    </location>
</feature>
<feature type="domain" description="Methyltransferase small" evidence="6">
    <location>
        <begin position="262"/>
        <end position="468"/>
    </location>
</feature>
<dbReference type="SUPFAM" id="SSF53335">
    <property type="entry name" value="S-adenosyl-L-methionine-dependent methyltransferases"/>
    <property type="match status" value="1"/>
</dbReference>
<evidence type="ECO:0000259" key="6">
    <source>
        <dbReference type="Pfam" id="PF05175"/>
    </source>
</evidence>
<dbReference type="RefSeq" id="WP_119497501.1">
    <property type="nucleotide sequence ID" value="NZ_NRJH01000056.1"/>
</dbReference>
<dbReference type="Gene3D" id="3.40.50.150">
    <property type="entry name" value="Vaccinia Virus protein VP39"/>
    <property type="match status" value="2"/>
</dbReference>
<keyword evidence="3" id="KW-0489">Methyltransferase</keyword>
<dbReference type="InterPro" id="IPR013675">
    <property type="entry name" value="Mtase_sm_N"/>
</dbReference>
<dbReference type="PANTHER" id="PTHR47816:SF4">
    <property type="entry name" value="RIBOSOMAL RNA SMALL SUBUNIT METHYLTRANSFERASE C"/>
    <property type="match status" value="1"/>
</dbReference>
<evidence type="ECO:0000256" key="2">
    <source>
        <dbReference type="ARBA" id="ARBA00022552"/>
    </source>
</evidence>
<keyword evidence="5" id="KW-0949">S-adenosyl-L-methionine</keyword>
<dbReference type="Pfam" id="PF05175">
    <property type="entry name" value="MTS"/>
    <property type="match status" value="1"/>
</dbReference>
<dbReference type="EMBL" id="NRJH01000056">
    <property type="protein sequence ID" value="RIY31727.1"/>
    <property type="molecule type" value="Genomic_DNA"/>
</dbReference>
<dbReference type="Pfam" id="PF08468">
    <property type="entry name" value="MTS_N"/>
    <property type="match status" value="1"/>
</dbReference>
<name>A0A3A1Y6J1_9GAMM</name>
<keyword evidence="1" id="KW-0963">Cytoplasm</keyword>
<protein>
    <submittedName>
        <fullName evidence="8">Uncharacterized protein</fullName>
    </submittedName>
</protein>
<keyword evidence="2" id="KW-0698">rRNA processing</keyword>
<dbReference type="PANTHER" id="PTHR47816">
    <property type="entry name" value="RIBOSOMAL RNA SMALL SUBUNIT METHYLTRANSFERASE C"/>
    <property type="match status" value="1"/>
</dbReference>
<dbReference type="AlphaFoldDB" id="A0A3A1Y6J1"/>
<dbReference type="OrthoDB" id="9816072at2"/>
<organism evidence="8 9">
    <name type="scientific">Psittacicella melopsittaci</name>
    <dbReference type="NCBI Taxonomy" id="2028576"/>
    <lineage>
        <taxon>Bacteria</taxon>
        <taxon>Pseudomonadati</taxon>
        <taxon>Pseudomonadota</taxon>
        <taxon>Gammaproteobacteria</taxon>
        <taxon>Pasteurellales</taxon>
        <taxon>Psittacicellaceae</taxon>
        <taxon>Psittacicella</taxon>
    </lineage>
</organism>